<dbReference type="OrthoDB" id="10331284at2759"/>
<keyword evidence="2" id="KW-1185">Reference proteome</keyword>
<gene>
    <name evidence="1" type="ORF">BDV38DRAFT_278844</name>
</gene>
<organism evidence="1 2">
    <name type="scientific">Aspergillus pseudotamarii</name>
    <dbReference type="NCBI Taxonomy" id="132259"/>
    <lineage>
        <taxon>Eukaryota</taxon>
        <taxon>Fungi</taxon>
        <taxon>Dikarya</taxon>
        <taxon>Ascomycota</taxon>
        <taxon>Pezizomycotina</taxon>
        <taxon>Eurotiomycetes</taxon>
        <taxon>Eurotiomycetidae</taxon>
        <taxon>Eurotiales</taxon>
        <taxon>Aspergillaceae</taxon>
        <taxon>Aspergillus</taxon>
        <taxon>Aspergillus subgen. Circumdati</taxon>
    </lineage>
</organism>
<dbReference type="AlphaFoldDB" id="A0A5N6T5G4"/>
<dbReference type="Proteomes" id="UP000325672">
    <property type="component" value="Unassembled WGS sequence"/>
</dbReference>
<accession>A0A5N6T5G4</accession>
<dbReference type="RefSeq" id="XP_031917552.1">
    <property type="nucleotide sequence ID" value="XM_032058838.1"/>
</dbReference>
<dbReference type="EMBL" id="ML743557">
    <property type="protein sequence ID" value="KAE8141489.1"/>
    <property type="molecule type" value="Genomic_DNA"/>
</dbReference>
<evidence type="ECO:0000313" key="2">
    <source>
        <dbReference type="Proteomes" id="UP000325672"/>
    </source>
</evidence>
<sequence length="153" mass="16974">MDDTIDGSILRPSLGHLIVFEPLAKLSKATSDARHRSDGHATESQGVFDIDRERYVGADQSAVNIDGLPSRSNSFSIRLATERDDHRGAHWATSAVVMAEQSATRDQSHPPLNIYSDVRFGLDSDWPPGQHGELLCYHDDRRGAGYSREQTWA</sequence>
<name>A0A5N6T5G4_ASPPS</name>
<dbReference type="GeneID" id="43643048"/>
<protein>
    <submittedName>
        <fullName evidence="1">Uncharacterized protein</fullName>
    </submittedName>
</protein>
<reference evidence="1 2" key="1">
    <citation type="submission" date="2019-04" db="EMBL/GenBank/DDBJ databases">
        <title>Friends and foes A comparative genomics study of 23 Aspergillus species from section Flavi.</title>
        <authorList>
            <consortium name="DOE Joint Genome Institute"/>
            <person name="Kjaerbolling I."/>
            <person name="Vesth T."/>
            <person name="Frisvad J.C."/>
            <person name="Nybo J.L."/>
            <person name="Theobald S."/>
            <person name="Kildgaard S."/>
            <person name="Isbrandt T."/>
            <person name="Kuo A."/>
            <person name="Sato A."/>
            <person name="Lyhne E.K."/>
            <person name="Kogle M.E."/>
            <person name="Wiebenga A."/>
            <person name="Kun R.S."/>
            <person name="Lubbers R.J."/>
            <person name="Makela M.R."/>
            <person name="Barry K."/>
            <person name="Chovatia M."/>
            <person name="Clum A."/>
            <person name="Daum C."/>
            <person name="Haridas S."/>
            <person name="He G."/>
            <person name="LaButti K."/>
            <person name="Lipzen A."/>
            <person name="Mondo S."/>
            <person name="Riley R."/>
            <person name="Salamov A."/>
            <person name="Simmons B.A."/>
            <person name="Magnuson J.K."/>
            <person name="Henrissat B."/>
            <person name="Mortensen U.H."/>
            <person name="Larsen T.O."/>
            <person name="Devries R.P."/>
            <person name="Grigoriev I.V."/>
            <person name="Machida M."/>
            <person name="Baker S.E."/>
            <person name="Andersen M.R."/>
        </authorList>
    </citation>
    <scope>NUCLEOTIDE SEQUENCE [LARGE SCALE GENOMIC DNA]</scope>
    <source>
        <strain evidence="1 2">CBS 117625</strain>
    </source>
</reference>
<evidence type="ECO:0000313" key="1">
    <source>
        <dbReference type="EMBL" id="KAE8141489.1"/>
    </source>
</evidence>
<proteinExistence type="predicted"/>